<evidence type="ECO:0000256" key="3">
    <source>
        <dbReference type="ARBA" id="ARBA00022833"/>
    </source>
</evidence>
<protein>
    <submittedName>
        <fullName evidence="6">Squamosa promoter-binding-like protein 9</fullName>
    </submittedName>
</protein>
<dbReference type="GO" id="GO:0008270">
    <property type="term" value="F:zinc ion binding"/>
    <property type="evidence" value="ECO:0007669"/>
    <property type="project" value="UniProtKB-KW"/>
</dbReference>
<dbReference type="InterPro" id="IPR044817">
    <property type="entry name" value="SBP-like"/>
</dbReference>
<dbReference type="Gene3D" id="4.10.1100.10">
    <property type="entry name" value="Transcription factor, SBP-box domain"/>
    <property type="match status" value="1"/>
</dbReference>
<accession>A0A9N7P4Z2</accession>
<dbReference type="PANTHER" id="PTHR31251">
    <property type="entry name" value="SQUAMOSA PROMOTER-BINDING-LIKE PROTEIN 4"/>
    <property type="match status" value="1"/>
</dbReference>
<evidence type="ECO:0000313" key="6">
    <source>
        <dbReference type="EMBL" id="CAA0842810.1"/>
    </source>
</evidence>
<dbReference type="InterPro" id="IPR004333">
    <property type="entry name" value="SBP_dom"/>
</dbReference>
<evidence type="ECO:0000256" key="2">
    <source>
        <dbReference type="ARBA" id="ARBA00022771"/>
    </source>
</evidence>
<dbReference type="GO" id="GO:0005634">
    <property type="term" value="C:nucleus"/>
    <property type="evidence" value="ECO:0007669"/>
    <property type="project" value="InterPro"/>
</dbReference>
<evidence type="ECO:0000259" key="5">
    <source>
        <dbReference type="PROSITE" id="PS51141"/>
    </source>
</evidence>
<keyword evidence="2 4" id="KW-0863">Zinc-finger</keyword>
<sequence>MHSLIGLQISGEMDKGSPSSSSSSGCGGVDSFNGFKFGKKIYFAGACSAAPTSPAKKGRTVAAQGGQPPRCQVEGCSADLSDSKAYYSRHKVCAVHSKSPTVIVAGLEQRFHQLPEFDQGKRSCRRRLAGHNERRRKPPSGPLMYPHYGTLSTYDDYGQAGGFMMDFSSYSSNMTRVDSLPNISSERAIENQSPAPQKYNFSWRSNSRDHLSNPIQSPNLQLGIPPEGCYDGALNSNPGALSLLSNTSWGPSTQLQALGLGPNDFIGPSNATIGQFPCGPWGFKSNEGGDYMHDLAPGMGFAAFSQSSNSQFSGGLGLAQSSNEHYQGEIERSSGYDSPVHQIHWSL</sequence>
<dbReference type="Pfam" id="PF03110">
    <property type="entry name" value="SBP"/>
    <property type="match status" value="1"/>
</dbReference>
<dbReference type="OrthoDB" id="514967at2759"/>
<dbReference type="EMBL" id="CACSLK010034598">
    <property type="protein sequence ID" value="CAA0842810.1"/>
    <property type="molecule type" value="Genomic_DNA"/>
</dbReference>
<dbReference type="PANTHER" id="PTHR31251:SF191">
    <property type="entry name" value="SBP-TYPE DOMAIN-CONTAINING PROTEIN"/>
    <property type="match status" value="1"/>
</dbReference>
<reference evidence="6" key="1">
    <citation type="submission" date="2019-12" db="EMBL/GenBank/DDBJ databases">
        <authorList>
            <person name="Scholes J."/>
        </authorList>
    </citation>
    <scope>NUCLEOTIDE SEQUENCE</scope>
</reference>
<proteinExistence type="predicted"/>
<dbReference type="AlphaFoldDB" id="A0A9N7P4Z2"/>
<feature type="domain" description="SBP-type" evidence="5">
    <location>
        <begin position="68"/>
        <end position="138"/>
    </location>
</feature>
<evidence type="ECO:0000256" key="4">
    <source>
        <dbReference type="PROSITE-ProRule" id="PRU00470"/>
    </source>
</evidence>
<dbReference type="Proteomes" id="UP001153555">
    <property type="component" value="Unassembled WGS sequence"/>
</dbReference>
<dbReference type="GO" id="GO:0003677">
    <property type="term" value="F:DNA binding"/>
    <property type="evidence" value="ECO:0007669"/>
    <property type="project" value="InterPro"/>
</dbReference>
<name>A0A9N7P4Z2_STRHE</name>
<evidence type="ECO:0000256" key="1">
    <source>
        <dbReference type="ARBA" id="ARBA00022723"/>
    </source>
</evidence>
<dbReference type="InterPro" id="IPR036893">
    <property type="entry name" value="SBP_sf"/>
</dbReference>
<keyword evidence="1" id="KW-0479">Metal-binding</keyword>
<keyword evidence="7" id="KW-1185">Reference proteome</keyword>
<keyword evidence="3" id="KW-0862">Zinc</keyword>
<gene>
    <name evidence="6" type="ORF">SHERM_08665</name>
</gene>
<dbReference type="PROSITE" id="PS51141">
    <property type="entry name" value="ZF_SBP"/>
    <property type="match status" value="1"/>
</dbReference>
<organism evidence="6 7">
    <name type="scientific">Striga hermonthica</name>
    <name type="common">Purple witchweed</name>
    <name type="synonym">Buchnera hermonthica</name>
    <dbReference type="NCBI Taxonomy" id="68872"/>
    <lineage>
        <taxon>Eukaryota</taxon>
        <taxon>Viridiplantae</taxon>
        <taxon>Streptophyta</taxon>
        <taxon>Embryophyta</taxon>
        <taxon>Tracheophyta</taxon>
        <taxon>Spermatophyta</taxon>
        <taxon>Magnoliopsida</taxon>
        <taxon>eudicotyledons</taxon>
        <taxon>Gunneridae</taxon>
        <taxon>Pentapetalae</taxon>
        <taxon>asterids</taxon>
        <taxon>lamiids</taxon>
        <taxon>Lamiales</taxon>
        <taxon>Orobanchaceae</taxon>
        <taxon>Buchnereae</taxon>
        <taxon>Striga</taxon>
    </lineage>
</organism>
<dbReference type="SUPFAM" id="SSF103612">
    <property type="entry name" value="SBT domain"/>
    <property type="match status" value="1"/>
</dbReference>
<comment type="caution">
    <text evidence="6">The sequence shown here is derived from an EMBL/GenBank/DDBJ whole genome shotgun (WGS) entry which is preliminary data.</text>
</comment>
<evidence type="ECO:0000313" key="7">
    <source>
        <dbReference type="Proteomes" id="UP001153555"/>
    </source>
</evidence>